<accession>A0ABX2XEI8</accession>
<sequence length="221" mass="26254">MEMAMAKSKLQNKWLMKKYFFLLILTINTSCNAQTSNLMNKENELYHEIDLKRITETNEFVKRGFLSNNNYVELFFNKTGNIVLESSQNSFFSVYKEYYPNKLIKIKGLQLNINSRYSFKKGFWYEFDEKGNLIKETDYDIPFKFTFEDILKFCKNKRIKIDKGPILQSTGWHNKIFRDLENGHPVWEIEHLKKSDLVEIIKLDGITGKVLSTSTYKYINN</sequence>
<name>A0ABX2XEI8_9FLAO</name>
<dbReference type="Proteomes" id="UP000093508">
    <property type="component" value="Unassembled WGS sequence"/>
</dbReference>
<organism evidence="2 3">
    <name type="scientific">Chryseobacterium contaminans</name>
    <dbReference type="NCBI Taxonomy" id="1423959"/>
    <lineage>
        <taxon>Bacteria</taxon>
        <taxon>Pseudomonadati</taxon>
        <taxon>Bacteroidota</taxon>
        <taxon>Flavobacteriia</taxon>
        <taxon>Flavobacteriales</taxon>
        <taxon>Weeksellaceae</taxon>
        <taxon>Chryseobacterium group</taxon>
        <taxon>Chryseobacterium</taxon>
    </lineage>
</organism>
<evidence type="ECO:0000256" key="1">
    <source>
        <dbReference type="SAM" id="SignalP"/>
    </source>
</evidence>
<evidence type="ECO:0000313" key="2">
    <source>
        <dbReference type="EMBL" id="OCA80079.1"/>
    </source>
</evidence>
<gene>
    <name evidence="2" type="ORF">BBH99_16810</name>
</gene>
<proteinExistence type="predicted"/>
<reference evidence="2 3" key="1">
    <citation type="submission" date="2016-07" db="EMBL/GenBank/DDBJ databases">
        <authorList>
            <person name="Jeong J.-J."/>
            <person name="Kim D.W."/>
            <person name="Sang M.K."/>
            <person name="Choi I.-G."/>
            <person name="Kim K.D."/>
        </authorList>
    </citation>
    <scope>NUCLEOTIDE SEQUENCE [LARGE SCALE GENOMIC DNA]</scope>
    <source>
        <strain evidence="2 3">C-26</strain>
    </source>
</reference>
<keyword evidence="1" id="KW-0732">Signal</keyword>
<evidence type="ECO:0000313" key="3">
    <source>
        <dbReference type="Proteomes" id="UP000093508"/>
    </source>
</evidence>
<evidence type="ECO:0008006" key="4">
    <source>
        <dbReference type="Google" id="ProtNLM"/>
    </source>
</evidence>
<dbReference type="EMBL" id="MAYF01000028">
    <property type="protein sequence ID" value="OCA80079.1"/>
    <property type="molecule type" value="Genomic_DNA"/>
</dbReference>
<protein>
    <recommendedName>
        <fullName evidence="4">MORN repeat variant</fullName>
    </recommendedName>
</protein>
<feature type="signal peptide" evidence="1">
    <location>
        <begin position="1"/>
        <end position="33"/>
    </location>
</feature>
<comment type="caution">
    <text evidence="2">The sequence shown here is derived from an EMBL/GenBank/DDBJ whole genome shotgun (WGS) entry which is preliminary data.</text>
</comment>
<feature type="chain" id="PRO_5046836683" description="MORN repeat variant" evidence="1">
    <location>
        <begin position="34"/>
        <end position="221"/>
    </location>
</feature>
<keyword evidence="3" id="KW-1185">Reference proteome</keyword>